<dbReference type="Proteomes" id="UP000823937">
    <property type="component" value="Unassembled WGS sequence"/>
</dbReference>
<dbReference type="FunFam" id="1.10.40.30:FF:000002">
    <property type="entry name" value="Fumarate hydratase class II"/>
    <property type="match status" value="1"/>
</dbReference>
<dbReference type="PRINTS" id="PR00149">
    <property type="entry name" value="FUMRATELYASE"/>
</dbReference>
<evidence type="ECO:0000256" key="5">
    <source>
        <dbReference type="ARBA" id="ARBA00023239"/>
    </source>
</evidence>
<reference evidence="10" key="1">
    <citation type="journal article" date="2021" name="PeerJ">
        <title>Extensive microbial diversity within the chicken gut microbiome revealed by metagenomics and culture.</title>
        <authorList>
            <person name="Gilroy R."/>
            <person name="Ravi A."/>
            <person name="Getino M."/>
            <person name="Pursley I."/>
            <person name="Horton D.L."/>
            <person name="Alikhan N.F."/>
            <person name="Baker D."/>
            <person name="Gharbi K."/>
            <person name="Hall N."/>
            <person name="Watson M."/>
            <person name="Adriaenssens E.M."/>
            <person name="Foster-Nyarko E."/>
            <person name="Jarju S."/>
            <person name="Secka A."/>
            <person name="Antonio M."/>
            <person name="Oren A."/>
            <person name="Chaudhuri R.R."/>
            <person name="La Ragione R."/>
            <person name="Hildebrand F."/>
            <person name="Pallen M.J."/>
        </authorList>
    </citation>
    <scope>NUCLEOTIDE SEQUENCE</scope>
    <source>
        <strain evidence="10">CHK169-2315</strain>
    </source>
</reference>
<comment type="catalytic activity">
    <reaction evidence="1 7">
        <text>L-aspartate = fumarate + NH4(+)</text>
        <dbReference type="Rhea" id="RHEA:16601"/>
        <dbReference type="ChEBI" id="CHEBI:28938"/>
        <dbReference type="ChEBI" id="CHEBI:29806"/>
        <dbReference type="ChEBI" id="CHEBI:29991"/>
        <dbReference type="EC" id="4.3.1.1"/>
    </reaction>
</comment>
<name>A0A9D1PMR5_9BACI</name>
<dbReference type="PANTHER" id="PTHR42696">
    <property type="entry name" value="ASPARTATE AMMONIA-LYASE"/>
    <property type="match status" value="1"/>
</dbReference>
<dbReference type="GO" id="GO:0005829">
    <property type="term" value="C:cytosol"/>
    <property type="evidence" value="ECO:0007669"/>
    <property type="project" value="TreeGrafter"/>
</dbReference>
<dbReference type="Gene3D" id="1.20.200.10">
    <property type="entry name" value="Fumarase/aspartase (Central domain)"/>
    <property type="match status" value="1"/>
</dbReference>
<dbReference type="Pfam" id="PF00206">
    <property type="entry name" value="Lyase_1"/>
    <property type="match status" value="1"/>
</dbReference>
<dbReference type="AlphaFoldDB" id="A0A9D1PMR5"/>
<protein>
    <recommendedName>
        <fullName evidence="4 6">Aspartate ammonia-lyase</fullName>
        <shortName evidence="7">Aspartase</shortName>
        <ecNumber evidence="3 6">4.3.1.1</ecNumber>
    </recommendedName>
</protein>
<dbReference type="NCBIfam" id="NF008909">
    <property type="entry name" value="PRK12273.1"/>
    <property type="match status" value="1"/>
</dbReference>
<dbReference type="NCBIfam" id="TIGR00839">
    <property type="entry name" value="aspA"/>
    <property type="match status" value="1"/>
</dbReference>
<dbReference type="InterPro" id="IPR051546">
    <property type="entry name" value="Aspartate_Ammonia-Lyase"/>
</dbReference>
<dbReference type="GO" id="GO:0008797">
    <property type="term" value="F:aspartate ammonia-lyase activity"/>
    <property type="evidence" value="ECO:0007669"/>
    <property type="project" value="UniProtKB-UniRule"/>
</dbReference>
<dbReference type="SUPFAM" id="SSF48557">
    <property type="entry name" value="L-aspartase-like"/>
    <property type="match status" value="1"/>
</dbReference>
<dbReference type="FunFam" id="1.20.200.10:FF:000001">
    <property type="entry name" value="Fumarate hydratase, mitochondrial"/>
    <property type="match status" value="1"/>
</dbReference>
<dbReference type="InterPro" id="IPR022761">
    <property type="entry name" value="Fumarate_lyase_N"/>
</dbReference>
<comment type="caution">
    <text evidence="10">The sequence shown here is derived from an EMBL/GenBank/DDBJ whole genome shotgun (WGS) entry which is preliminary data.</text>
</comment>
<evidence type="ECO:0000256" key="1">
    <source>
        <dbReference type="ARBA" id="ARBA00001494"/>
    </source>
</evidence>
<dbReference type="Pfam" id="PF10415">
    <property type="entry name" value="FumaraseC_C"/>
    <property type="match status" value="1"/>
</dbReference>
<keyword evidence="5 7" id="KW-0456">Lyase</keyword>
<evidence type="ECO:0000259" key="9">
    <source>
        <dbReference type="Pfam" id="PF10415"/>
    </source>
</evidence>
<feature type="domain" description="Fumarase C C-terminal" evidence="9">
    <location>
        <begin position="409"/>
        <end position="462"/>
    </location>
</feature>
<dbReference type="EMBL" id="DXHX01000114">
    <property type="protein sequence ID" value="HIV74837.1"/>
    <property type="molecule type" value="Genomic_DNA"/>
</dbReference>
<dbReference type="FunFam" id="1.10.275.10:FF:000001">
    <property type="entry name" value="Fumarate hydratase, mitochondrial"/>
    <property type="match status" value="1"/>
</dbReference>
<dbReference type="InterPro" id="IPR000362">
    <property type="entry name" value="Fumarate_lyase_fam"/>
</dbReference>
<proteinExistence type="inferred from homology"/>
<evidence type="ECO:0000256" key="7">
    <source>
        <dbReference type="RuleBase" id="RU362017"/>
    </source>
</evidence>
<evidence type="ECO:0000259" key="8">
    <source>
        <dbReference type="Pfam" id="PF00206"/>
    </source>
</evidence>
<dbReference type="Gene3D" id="1.10.275.10">
    <property type="entry name" value="Fumarase/aspartase (N-terminal domain)"/>
    <property type="match status" value="1"/>
</dbReference>
<sequence length="473" mass="51856">MSGKDYRVEEDLLGQKEVPVDAYYGIQTIRAKENFHITGYTIEPEMIVAIATVKKAAALANMEIGQLEETKAKAIVAAADEIIKGKFHDQFIVDPIQGGAGTSVNMNANEVIANRALEILGKEKGAYDVIHPNTDVNMAQSTNDAFPTAIHIATIQLLDELEITLNKLMHTFLDKGKEFDHVIKMGRTHLQDAVPIRLGQEFQAYGKVLSRDMKRISRLYENLLDVNLGATAVGTGLNADPSYMEKSVRHLNEITGIPLRNASDLVDATQNTDAYTEVSAALKICMINMSKVANDLRLMSSGPRAGFGEINLPARQPGSSIMPGKINPVICEVLNQVAFQVIGNDQTISMASEAGQFELNVMEPVLVFNLHQSIKIMDRVLNTFRQYCLEGIEANIEVCKSYVDRSIGIITALNPHIGYKAATKIAKEALETGIPVKDLVLRDKLLSEVAINEILNPFEMTRPGIAGALLLKK</sequence>
<gene>
    <name evidence="10" type="primary">aspA</name>
    <name evidence="10" type="ORF">H9895_07160</name>
</gene>
<evidence type="ECO:0000256" key="6">
    <source>
        <dbReference type="NCBIfam" id="TIGR00839"/>
    </source>
</evidence>
<evidence type="ECO:0000256" key="2">
    <source>
        <dbReference type="ARBA" id="ARBA00005596"/>
    </source>
</evidence>
<dbReference type="EC" id="4.3.1.1" evidence="3 6"/>
<dbReference type="GO" id="GO:0006531">
    <property type="term" value="P:aspartate metabolic process"/>
    <property type="evidence" value="ECO:0007669"/>
    <property type="project" value="InterPro"/>
</dbReference>
<reference evidence="10" key="2">
    <citation type="submission" date="2021-04" db="EMBL/GenBank/DDBJ databases">
        <authorList>
            <person name="Gilroy R."/>
        </authorList>
    </citation>
    <scope>NUCLEOTIDE SEQUENCE</scope>
    <source>
        <strain evidence="10">CHK169-2315</strain>
    </source>
</reference>
<dbReference type="GO" id="GO:0006099">
    <property type="term" value="P:tricarboxylic acid cycle"/>
    <property type="evidence" value="ECO:0007669"/>
    <property type="project" value="InterPro"/>
</dbReference>
<feature type="domain" description="Fumarate lyase N-terminal" evidence="8">
    <location>
        <begin position="14"/>
        <end position="343"/>
    </location>
</feature>
<evidence type="ECO:0000256" key="4">
    <source>
        <dbReference type="ARBA" id="ARBA00016146"/>
    </source>
</evidence>
<dbReference type="InterPro" id="IPR018951">
    <property type="entry name" value="Fumarase_C_C"/>
</dbReference>
<dbReference type="InterPro" id="IPR020557">
    <property type="entry name" value="Fumarate_lyase_CS"/>
</dbReference>
<dbReference type="InterPro" id="IPR004708">
    <property type="entry name" value="ApsA"/>
</dbReference>
<evidence type="ECO:0000313" key="10">
    <source>
        <dbReference type="EMBL" id="HIV74837.1"/>
    </source>
</evidence>
<dbReference type="Gene3D" id="1.10.40.30">
    <property type="entry name" value="Fumarase/aspartase (C-terminal domain)"/>
    <property type="match status" value="1"/>
</dbReference>
<accession>A0A9D1PMR5</accession>
<organism evidence="10 11">
    <name type="scientific">Candidatus Pseudogracilibacillus intestinigallinarum</name>
    <dbReference type="NCBI Taxonomy" id="2838742"/>
    <lineage>
        <taxon>Bacteria</taxon>
        <taxon>Bacillati</taxon>
        <taxon>Bacillota</taxon>
        <taxon>Bacilli</taxon>
        <taxon>Bacillales</taxon>
        <taxon>Bacillaceae</taxon>
        <taxon>Pseudogracilibacillus</taxon>
    </lineage>
</organism>
<dbReference type="PANTHER" id="PTHR42696:SF2">
    <property type="entry name" value="ASPARTATE AMMONIA-LYASE"/>
    <property type="match status" value="1"/>
</dbReference>
<evidence type="ECO:0000256" key="3">
    <source>
        <dbReference type="ARBA" id="ARBA00012992"/>
    </source>
</evidence>
<comment type="similarity">
    <text evidence="2 7">Belongs to the class-II fumarase/aspartase family. Aspartase subfamily.</text>
</comment>
<dbReference type="CDD" id="cd01357">
    <property type="entry name" value="Aspartase"/>
    <property type="match status" value="1"/>
</dbReference>
<dbReference type="InterPro" id="IPR008948">
    <property type="entry name" value="L-Aspartase-like"/>
</dbReference>
<dbReference type="PROSITE" id="PS00163">
    <property type="entry name" value="FUMARATE_LYASES"/>
    <property type="match status" value="1"/>
</dbReference>
<evidence type="ECO:0000313" key="11">
    <source>
        <dbReference type="Proteomes" id="UP000823937"/>
    </source>
</evidence>
<dbReference type="InterPro" id="IPR024083">
    <property type="entry name" value="Fumarase/histidase_N"/>
</dbReference>